<sequence length="767" mass="90999">MIEGILKEDVDKRIESNYDITKKILVEKKQDDKFYHIVYVMSNTTICGAAKIIFEHANRLMQIGNKVTIVAYFPKPNWFNVECNYIQVPFTTKLSMCIPFCDLIVATYYTHIGDCVRTNIAPVIYFEQGDYHLFHFERLLEKYKEFIKLQFSLANSIITVSNEAAKLIEKNFGIDSHVIYNAIDNDTFNNNILEETNKEREKYILIMGSDKLKFKGIQDVVSACRIVKTSMPEMKVYWITPVIPSTYNKDIIAKVFISPNQKEIARLYQNSEMFISGSHYESFSLPVLEAMACGCPVITTDSIGVRDYVIDNHNALVTKVKEPYEMAQKIMKLINNDSLKKTLIKNGFKTVKKFNWKLIIDDLNNYYNCINMYQVKNLNCIEDWTIRFHDKDFEKEEEYLKFIKLIQTTKKDKVYIPVIYKVINEFSIARWELAAYRNVNSSDKEYCYTKVNGNIKSLEDEEIKNLYKILQTGKYTKAIEYLRSRLSIEDNRVYNKWLVYCLLKTNKLDEAIKLINKELNKKEKYSDLYFLYLLVLSKQKHIEKVSEIIKEINILSEGIVHEEFIVDIISKAEEIRSYIKNDGKNIIKEGNISKMEEMYDYAMRLFNNRLYDEAINSFIDFTKEYEDDKEKIIEAYRKIYLSYYYKQMYDESRLYCYLTFKYTLPRAEECCFIGFTYLKEKYYDKAIFWYELATNLEPPRNNEFTIDKDSWTWKPYVQLCVCYYQQGNEKKAFKYNEIAKGLNPYEESILHNVEFFKKLGYKSNELL</sequence>
<dbReference type="EMBL" id="BTPU01000099">
    <property type="protein sequence ID" value="GMQ65160.1"/>
    <property type="molecule type" value="Genomic_DNA"/>
</dbReference>
<evidence type="ECO:0000313" key="2">
    <source>
        <dbReference type="Proteomes" id="UP001374599"/>
    </source>
</evidence>
<gene>
    <name evidence="1" type="ORF">AN2V17_44020</name>
</gene>
<comment type="caution">
    <text evidence="1">The sequence shown here is derived from an EMBL/GenBank/DDBJ whole genome shotgun (WGS) entry which is preliminary data.</text>
</comment>
<keyword evidence="2" id="KW-1185">Reference proteome</keyword>
<accession>A0ACB5UQL3</accession>
<protein>
    <submittedName>
        <fullName evidence="1">Uncharacterized protein</fullName>
    </submittedName>
</protein>
<proteinExistence type="predicted"/>
<name>A0ACB5UQL3_9FIRM</name>
<dbReference type="Proteomes" id="UP001374599">
    <property type="component" value="Unassembled WGS sequence"/>
</dbReference>
<organism evidence="1 2">
    <name type="scientific">Vallitalea maricola</name>
    <dbReference type="NCBI Taxonomy" id="3074433"/>
    <lineage>
        <taxon>Bacteria</taxon>
        <taxon>Bacillati</taxon>
        <taxon>Bacillota</taxon>
        <taxon>Clostridia</taxon>
        <taxon>Lachnospirales</taxon>
        <taxon>Vallitaleaceae</taxon>
        <taxon>Vallitalea</taxon>
    </lineage>
</organism>
<evidence type="ECO:0000313" key="1">
    <source>
        <dbReference type="EMBL" id="GMQ65160.1"/>
    </source>
</evidence>
<reference evidence="1" key="1">
    <citation type="submission" date="2023-09" db="EMBL/GenBank/DDBJ databases">
        <title>Vallitalea sediminicola and Vallitalea maricola sp. nov., anaerobic bacteria isolated from marine sediment.</title>
        <authorList>
            <person name="Hirano S."/>
            <person name="Maeda A."/>
            <person name="Terahara T."/>
            <person name="Mori K."/>
            <person name="Hamada M."/>
            <person name="Matsumoto R."/>
            <person name="Kobayashi T."/>
        </authorList>
    </citation>
    <scope>NUCLEOTIDE SEQUENCE</scope>
    <source>
        <strain evidence="1">AN17-2</strain>
    </source>
</reference>